<reference evidence="11" key="1">
    <citation type="submission" date="2020-05" db="EMBL/GenBank/DDBJ databases">
        <authorList>
            <person name="Chiriac C."/>
            <person name="Salcher M."/>
            <person name="Ghai R."/>
            <person name="Kavagutti S V."/>
        </authorList>
    </citation>
    <scope>NUCLEOTIDE SEQUENCE</scope>
</reference>
<dbReference type="Pfam" id="PF02899">
    <property type="entry name" value="Phage_int_SAM_1"/>
    <property type="match status" value="1"/>
</dbReference>
<proteinExistence type="inferred from homology"/>
<dbReference type="InterPro" id="IPR050090">
    <property type="entry name" value="Tyrosine_recombinase_XerCD"/>
</dbReference>
<keyword evidence="8" id="KW-0131">Cell cycle</keyword>
<dbReference type="PROSITE" id="PS51900">
    <property type="entry name" value="CB"/>
    <property type="match status" value="1"/>
</dbReference>
<dbReference type="PANTHER" id="PTHR30349">
    <property type="entry name" value="PHAGE INTEGRASE-RELATED"/>
    <property type="match status" value="1"/>
</dbReference>
<protein>
    <submittedName>
        <fullName evidence="11">Unannotated protein</fullName>
    </submittedName>
</protein>
<keyword evidence="4" id="KW-0159">Chromosome partition</keyword>
<organism evidence="11">
    <name type="scientific">freshwater metagenome</name>
    <dbReference type="NCBI Taxonomy" id="449393"/>
    <lineage>
        <taxon>unclassified sequences</taxon>
        <taxon>metagenomes</taxon>
        <taxon>ecological metagenomes</taxon>
    </lineage>
</organism>
<dbReference type="InterPro" id="IPR002104">
    <property type="entry name" value="Integrase_catalytic"/>
</dbReference>
<dbReference type="HAMAP" id="MF_01808">
    <property type="entry name" value="Recomb_XerC_XerD"/>
    <property type="match status" value="1"/>
</dbReference>
<dbReference type="InterPro" id="IPR011010">
    <property type="entry name" value="DNA_brk_join_enz"/>
</dbReference>
<dbReference type="GO" id="GO:0007059">
    <property type="term" value="P:chromosome segregation"/>
    <property type="evidence" value="ECO:0007669"/>
    <property type="project" value="UniProtKB-KW"/>
</dbReference>
<evidence type="ECO:0000256" key="5">
    <source>
        <dbReference type="ARBA" id="ARBA00022908"/>
    </source>
</evidence>
<dbReference type="PROSITE" id="PS51898">
    <property type="entry name" value="TYR_RECOMBINASE"/>
    <property type="match status" value="1"/>
</dbReference>
<evidence type="ECO:0000256" key="2">
    <source>
        <dbReference type="ARBA" id="ARBA00022490"/>
    </source>
</evidence>
<dbReference type="SUPFAM" id="SSF56349">
    <property type="entry name" value="DNA breaking-rejoining enzymes"/>
    <property type="match status" value="1"/>
</dbReference>
<feature type="domain" description="Core-binding (CB)" evidence="10">
    <location>
        <begin position="144"/>
        <end position="228"/>
    </location>
</feature>
<dbReference type="Gene3D" id="1.10.150.130">
    <property type="match status" value="1"/>
</dbReference>
<comment type="subcellular location">
    <subcellularLocation>
        <location evidence="1">Cytoplasm</location>
    </subcellularLocation>
</comment>
<dbReference type="InterPro" id="IPR010998">
    <property type="entry name" value="Integrase_recombinase_N"/>
</dbReference>
<dbReference type="GO" id="GO:0005737">
    <property type="term" value="C:cytoplasm"/>
    <property type="evidence" value="ECO:0007669"/>
    <property type="project" value="UniProtKB-SubCell"/>
</dbReference>
<dbReference type="GO" id="GO:0015074">
    <property type="term" value="P:DNA integration"/>
    <property type="evidence" value="ECO:0007669"/>
    <property type="project" value="UniProtKB-KW"/>
</dbReference>
<dbReference type="GO" id="GO:0006310">
    <property type="term" value="P:DNA recombination"/>
    <property type="evidence" value="ECO:0007669"/>
    <property type="project" value="UniProtKB-KW"/>
</dbReference>
<evidence type="ECO:0000313" key="11">
    <source>
        <dbReference type="EMBL" id="CAB4548898.1"/>
    </source>
</evidence>
<keyword evidence="3" id="KW-0132">Cell division</keyword>
<dbReference type="Pfam" id="PF00589">
    <property type="entry name" value="Phage_integrase"/>
    <property type="match status" value="1"/>
</dbReference>
<dbReference type="AlphaFoldDB" id="A0A6J6CGC3"/>
<name>A0A6J6CGC3_9ZZZZ</name>
<dbReference type="GO" id="GO:0051301">
    <property type="term" value="P:cell division"/>
    <property type="evidence" value="ECO:0007669"/>
    <property type="project" value="UniProtKB-KW"/>
</dbReference>
<sequence length="439" mass="48427">MGAVANTDASSRGVGAFDVSRYSRALRGTDISRATKTDDVVSAIDFFMSCGANAPQLVTTHFAQQFVHHLESSGYSVETVEQRCANVSQYFSWFLRTATTKKSESGPVNPMLGVHIAHSSSCVHCVAPTHATSLKGTCEIRNSRMPQWHVSEFEQSLTASSANTRAAYRRDVELFVEWCTDAGEVHVATQVTKNVVRDYLAFLHDRGATSRTVARKIAALRRFFVWNIRKGWATVDPTQGVHTPKTKGRLPRPLDEATVVTLLTTEDQEAPQWRRVRDRAILEILYGSGLRVSEVCSLTVTSCESSGNTLRVMGKGSKERLVPLSAPAQHAIQQWLMVRREVVGDASGDSLFLSSRGKPIARRDVARLLDEACMRAGIAGGTHPHALRHSFATHLMDNGADTRSIQELLGHSDAATTQRYTHVSKERLRLAYSETHPRA</sequence>
<dbReference type="Gene3D" id="1.10.443.10">
    <property type="entry name" value="Intergrase catalytic core"/>
    <property type="match status" value="1"/>
</dbReference>
<dbReference type="InterPro" id="IPR004107">
    <property type="entry name" value="Integrase_SAM-like_N"/>
</dbReference>
<dbReference type="InterPro" id="IPR044068">
    <property type="entry name" value="CB"/>
</dbReference>
<accession>A0A6J6CGC3</accession>
<gene>
    <name evidence="11" type="ORF">UFOPK1572_00022</name>
</gene>
<evidence type="ECO:0000256" key="6">
    <source>
        <dbReference type="ARBA" id="ARBA00023125"/>
    </source>
</evidence>
<keyword evidence="6" id="KW-0238">DNA-binding</keyword>
<dbReference type="GO" id="GO:0003677">
    <property type="term" value="F:DNA binding"/>
    <property type="evidence" value="ECO:0007669"/>
    <property type="project" value="UniProtKB-KW"/>
</dbReference>
<evidence type="ECO:0000256" key="4">
    <source>
        <dbReference type="ARBA" id="ARBA00022829"/>
    </source>
</evidence>
<evidence type="ECO:0000259" key="9">
    <source>
        <dbReference type="PROSITE" id="PS51898"/>
    </source>
</evidence>
<keyword evidence="2" id="KW-0963">Cytoplasm</keyword>
<evidence type="ECO:0000256" key="3">
    <source>
        <dbReference type="ARBA" id="ARBA00022618"/>
    </source>
</evidence>
<evidence type="ECO:0000256" key="7">
    <source>
        <dbReference type="ARBA" id="ARBA00023172"/>
    </source>
</evidence>
<keyword evidence="7" id="KW-0233">DNA recombination</keyword>
<evidence type="ECO:0000259" key="10">
    <source>
        <dbReference type="PROSITE" id="PS51900"/>
    </source>
</evidence>
<dbReference type="InterPro" id="IPR023009">
    <property type="entry name" value="Tyrosine_recombinase_XerC/XerD"/>
</dbReference>
<feature type="domain" description="Tyr recombinase" evidence="9">
    <location>
        <begin position="249"/>
        <end position="433"/>
    </location>
</feature>
<dbReference type="EMBL" id="CAEZTC010000002">
    <property type="protein sequence ID" value="CAB4548898.1"/>
    <property type="molecule type" value="Genomic_DNA"/>
</dbReference>
<keyword evidence="5" id="KW-0229">DNA integration</keyword>
<dbReference type="PANTHER" id="PTHR30349:SF77">
    <property type="entry name" value="TYROSINE RECOMBINASE XERC"/>
    <property type="match status" value="1"/>
</dbReference>
<evidence type="ECO:0000256" key="1">
    <source>
        <dbReference type="ARBA" id="ARBA00004496"/>
    </source>
</evidence>
<dbReference type="InterPro" id="IPR013762">
    <property type="entry name" value="Integrase-like_cat_sf"/>
</dbReference>
<evidence type="ECO:0000256" key="8">
    <source>
        <dbReference type="ARBA" id="ARBA00023306"/>
    </source>
</evidence>
<dbReference type="NCBIfam" id="NF001399">
    <property type="entry name" value="PRK00283.1"/>
    <property type="match status" value="1"/>
</dbReference>
<dbReference type="CDD" id="cd00798">
    <property type="entry name" value="INT_XerDC_C"/>
    <property type="match status" value="1"/>
</dbReference>